<dbReference type="Proteomes" id="UP001141619">
    <property type="component" value="Unassembled WGS sequence"/>
</dbReference>
<organism evidence="1 2">
    <name type="scientific">Govanella unica</name>
    <dbReference type="NCBI Taxonomy" id="2975056"/>
    <lineage>
        <taxon>Bacteria</taxon>
        <taxon>Pseudomonadati</taxon>
        <taxon>Pseudomonadota</taxon>
        <taxon>Alphaproteobacteria</taxon>
        <taxon>Emcibacterales</taxon>
        <taxon>Govanellaceae</taxon>
        <taxon>Govanella</taxon>
    </lineage>
</organism>
<comment type="caution">
    <text evidence="1">The sequence shown here is derived from an EMBL/GenBank/DDBJ whole genome shotgun (WGS) entry which is preliminary data.</text>
</comment>
<dbReference type="RefSeq" id="WP_274944553.1">
    <property type="nucleotide sequence ID" value="NZ_JANWOI010000004.1"/>
</dbReference>
<evidence type="ECO:0000313" key="1">
    <source>
        <dbReference type="EMBL" id="MDA5194846.1"/>
    </source>
</evidence>
<gene>
    <name evidence="1" type="ORF">NYP16_12880</name>
</gene>
<accession>A0A9X3TZV8</accession>
<name>A0A9X3TZV8_9PROT</name>
<proteinExistence type="predicted"/>
<dbReference type="AlphaFoldDB" id="A0A9X3TZV8"/>
<evidence type="ECO:0000313" key="2">
    <source>
        <dbReference type="Proteomes" id="UP001141619"/>
    </source>
</evidence>
<reference evidence="1" key="1">
    <citation type="submission" date="2022-08" db="EMBL/GenBank/DDBJ databases">
        <authorList>
            <person name="Vandamme P."/>
            <person name="Hettiarachchi A."/>
            <person name="Peeters C."/>
            <person name="Cnockaert M."/>
            <person name="Carlier A."/>
        </authorList>
    </citation>
    <scope>NUCLEOTIDE SEQUENCE</scope>
    <source>
        <strain evidence="1">LMG 31809</strain>
    </source>
</reference>
<reference evidence="1" key="2">
    <citation type="journal article" date="2023" name="Syst. Appl. Microbiol.">
        <title>Govania unica gen. nov., sp. nov., a rare biosphere bacterium that represents a novel family in the class Alphaproteobacteria.</title>
        <authorList>
            <person name="Vandamme P."/>
            <person name="Peeters C."/>
            <person name="Hettiarachchi A."/>
            <person name="Cnockaert M."/>
            <person name="Carlier A."/>
        </authorList>
    </citation>
    <scope>NUCLEOTIDE SEQUENCE</scope>
    <source>
        <strain evidence="1">LMG 31809</strain>
    </source>
</reference>
<keyword evidence="2" id="KW-1185">Reference proteome</keyword>
<dbReference type="InterPro" id="IPR009922">
    <property type="entry name" value="DUF1457"/>
</dbReference>
<dbReference type="Pfam" id="PF07310">
    <property type="entry name" value="PAS_5"/>
    <property type="match status" value="1"/>
</dbReference>
<sequence length="191" mass="21609">MQIAADKTRAYYSQSPSNFVRHLNIGEYPMFFSVDVRPTSSLGSAINQEFFTYWSELAAAAGGTPDRKSFDPSVARRSLPYISLIEKTGDDYRIRLTGTETDRVLGFVGRGRLLSDLPPVFAQKWRPIFHHVIEHNQPFLYHNRISRPEFKPVEKEVICVPFVQPATPEAEAGDSCAPTLIMSCFDICLFD</sequence>
<dbReference type="EMBL" id="JANWOI010000004">
    <property type="protein sequence ID" value="MDA5194846.1"/>
    <property type="molecule type" value="Genomic_DNA"/>
</dbReference>
<protein>
    <submittedName>
        <fullName evidence="1">PAS domain-containing protein</fullName>
    </submittedName>
</protein>